<feature type="signal peptide" evidence="7">
    <location>
        <begin position="1"/>
        <end position="17"/>
    </location>
</feature>
<reference evidence="8" key="2">
    <citation type="submission" date="2020-12" db="EMBL/GenBank/DDBJ databases">
        <authorList>
            <person name="Kanost M."/>
        </authorList>
    </citation>
    <scope>NUCLEOTIDE SEQUENCE</scope>
</reference>
<sequence length="498" mass="57809">MSKLILFILWAVIRAYAATPKQCFENMFPFGVASAVFQTEGAWNMSGKGESIWDRYTHNHPELVFDHTNADVATDSYHKYRDDVRNVKKLGVTFYRFSIAWSRILPTGLINEINEEGLKYYHELIDELLKAGIYPVVTMYHWDLPQSLQDLGGWTNPIIVDYFVDYARLLFQNFGIKVSHWLTFNEPRSFCHDGYGGYNAPGSRSSGLEDYLCGHNVLRAHAMTFRMYEREFSHLKAYVGIALDMVWLEPATTSADDQKAAETARQFTFGWFGHPILSEEGDYPQVMREVIDRNSIHQGFFRSRLPTFTPEEVAMIKKSYHFLGLNHYTTKLVTKGSGNISNKPSYEDDMGVKMSQKPTWPKTNATWINVVPWGFRKTLKWIKNSFNNPPVFITENGAPFEAGLQDVKRVNYIEAYLRSLHDAIYKDGCRVMAYTYWSLMDNYEWMWGYSERFGLFEVDYKSSNLTRSARLSAAFYSTVARTKCIPDNFNYYNYYIIN</sequence>
<comment type="caution">
    <text evidence="8">The sequence shown here is derived from an EMBL/GenBank/DDBJ whole genome shotgun (WGS) entry which is preliminary data.</text>
</comment>
<keyword evidence="4" id="KW-0325">Glycoprotein</keyword>
<dbReference type="Pfam" id="PF00232">
    <property type="entry name" value="Glyco_hydro_1"/>
    <property type="match status" value="1"/>
</dbReference>
<dbReference type="OrthoDB" id="65569at2759"/>
<dbReference type="GO" id="GO:0005975">
    <property type="term" value="P:carbohydrate metabolic process"/>
    <property type="evidence" value="ECO:0007669"/>
    <property type="project" value="InterPro"/>
</dbReference>
<dbReference type="PANTHER" id="PTHR10353:SF36">
    <property type="entry name" value="LP05116P"/>
    <property type="match status" value="1"/>
</dbReference>
<name>A0A921YNK1_MANSE</name>
<dbReference type="Gene3D" id="3.20.20.80">
    <property type="entry name" value="Glycosidases"/>
    <property type="match status" value="1"/>
</dbReference>
<keyword evidence="7" id="KW-0732">Signal</keyword>
<dbReference type="SUPFAM" id="SSF51445">
    <property type="entry name" value="(Trans)glycosidases"/>
    <property type="match status" value="1"/>
</dbReference>
<dbReference type="PANTHER" id="PTHR10353">
    <property type="entry name" value="GLYCOSYL HYDROLASE"/>
    <property type="match status" value="1"/>
</dbReference>
<gene>
    <name evidence="8" type="ORF">O3G_MSEX002078</name>
</gene>
<dbReference type="FunFam" id="3.20.20.80:FF:000013">
    <property type="entry name" value="lactase-phlorizin hydrolase"/>
    <property type="match status" value="1"/>
</dbReference>
<evidence type="ECO:0000256" key="3">
    <source>
        <dbReference type="ARBA" id="ARBA00022801"/>
    </source>
</evidence>
<keyword evidence="3" id="KW-0378">Hydrolase</keyword>
<organism evidence="8 9">
    <name type="scientific">Manduca sexta</name>
    <name type="common">Tobacco hawkmoth</name>
    <name type="synonym">Tobacco hornworm</name>
    <dbReference type="NCBI Taxonomy" id="7130"/>
    <lineage>
        <taxon>Eukaryota</taxon>
        <taxon>Metazoa</taxon>
        <taxon>Ecdysozoa</taxon>
        <taxon>Arthropoda</taxon>
        <taxon>Hexapoda</taxon>
        <taxon>Insecta</taxon>
        <taxon>Pterygota</taxon>
        <taxon>Neoptera</taxon>
        <taxon>Endopterygota</taxon>
        <taxon>Lepidoptera</taxon>
        <taxon>Glossata</taxon>
        <taxon>Ditrysia</taxon>
        <taxon>Bombycoidea</taxon>
        <taxon>Sphingidae</taxon>
        <taxon>Sphinginae</taxon>
        <taxon>Sphingini</taxon>
        <taxon>Manduca</taxon>
    </lineage>
</organism>
<evidence type="ECO:0000313" key="9">
    <source>
        <dbReference type="Proteomes" id="UP000791440"/>
    </source>
</evidence>
<evidence type="ECO:0000256" key="5">
    <source>
        <dbReference type="ARBA" id="ARBA00023295"/>
    </source>
</evidence>
<evidence type="ECO:0000256" key="4">
    <source>
        <dbReference type="ARBA" id="ARBA00023180"/>
    </source>
</evidence>
<evidence type="ECO:0000256" key="1">
    <source>
        <dbReference type="ARBA" id="ARBA00010838"/>
    </source>
</evidence>
<keyword evidence="9" id="KW-1185">Reference proteome</keyword>
<evidence type="ECO:0000313" key="8">
    <source>
        <dbReference type="EMBL" id="KAG6441917.1"/>
    </source>
</evidence>
<comment type="subunit">
    <text evidence="2">Homodimer.</text>
</comment>
<accession>A0A921YNK1</accession>
<keyword evidence="5" id="KW-0326">Glycosidase</keyword>
<reference evidence="8" key="1">
    <citation type="journal article" date="2016" name="Insect Biochem. Mol. Biol.">
        <title>Multifaceted biological insights from a draft genome sequence of the tobacco hornworm moth, Manduca sexta.</title>
        <authorList>
            <person name="Kanost M.R."/>
            <person name="Arrese E.L."/>
            <person name="Cao X."/>
            <person name="Chen Y.R."/>
            <person name="Chellapilla S."/>
            <person name="Goldsmith M.R."/>
            <person name="Grosse-Wilde E."/>
            <person name="Heckel D.G."/>
            <person name="Herndon N."/>
            <person name="Jiang H."/>
            <person name="Papanicolaou A."/>
            <person name="Qu J."/>
            <person name="Soulages J.L."/>
            <person name="Vogel H."/>
            <person name="Walters J."/>
            <person name="Waterhouse R.M."/>
            <person name="Ahn S.J."/>
            <person name="Almeida F.C."/>
            <person name="An C."/>
            <person name="Aqrawi P."/>
            <person name="Bretschneider A."/>
            <person name="Bryant W.B."/>
            <person name="Bucks S."/>
            <person name="Chao H."/>
            <person name="Chevignon G."/>
            <person name="Christen J.M."/>
            <person name="Clarke D.F."/>
            <person name="Dittmer N.T."/>
            <person name="Ferguson L.C.F."/>
            <person name="Garavelou S."/>
            <person name="Gordon K.H.J."/>
            <person name="Gunaratna R.T."/>
            <person name="Han Y."/>
            <person name="Hauser F."/>
            <person name="He Y."/>
            <person name="Heidel-Fischer H."/>
            <person name="Hirsh A."/>
            <person name="Hu Y."/>
            <person name="Jiang H."/>
            <person name="Kalra D."/>
            <person name="Klinner C."/>
            <person name="Konig C."/>
            <person name="Kovar C."/>
            <person name="Kroll A.R."/>
            <person name="Kuwar S.S."/>
            <person name="Lee S.L."/>
            <person name="Lehman R."/>
            <person name="Li K."/>
            <person name="Li Z."/>
            <person name="Liang H."/>
            <person name="Lovelace S."/>
            <person name="Lu Z."/>
            <person name="Mansfield J.H."/>
            <person name="McCulloch K.J."/>
            <person name="Mathew T."/>
            <person name="Morton B."/>
            <person name="Muzny D.M."/>
            <person name="Neunemann D."/>
            <person name="Ongeri F."/>
            <person name="Pauchet Y."/>
            <person name="Pu L.L."/>
            <person name="Pyrousis I."/>
            <person name="Rao X.J."/>
            <person name="Redding A."/>
            <person name="Roesel C."/>
            <person name="Sanchez-Gracia A."/>
            <person name="Schaack S."/>
            <person name="Shukla A."/>
            <person name="Tetreau G."/>
            <person name="Wang Y."/>
            <person name="Xiong G.H."/>
            <person name="Traut W."/>
            <person name="Walsh T.K."/>
            <person name="Worley K.C."/>
            <person name="Wu D."/>
            <person name="Wu W."/>
            <person name="Wu Y.Q."/>
            <person name="Zhang X."/>
            <person name="Zou Z."/>
            <person name="Zucker H."/>
            <person name="Briscoe A.D."/>
            <person name="Burmester T."/>
            <person name="Clem R.J."/>
            <person name="Feyereisen R."/>
            <person name="Grimmelikhuijzen C.J.P."/>
            <person name="Hamodrakas S.J."/>
            <person name="Hansson B.S."/>
            <person name="Huguet E."/>
            <person name="Jermiin L.S."/>
            <person name="Lan Q."/>
            <person name="Lehman H.K."/>
            <person name="Lorenzen M."/>
            <person name="Merzendorfer H."/>
            <person name="Michalopoulos I."/>
            <person name="Morton D.B."/>
            <person name="Muthukrishnan S."/>
            <person name="Oakeshott J.G."/>
            <person name="Palmer W."/>
            <person name="Park Y."/>
            <person name="Passarelli A.L."/>
            <person name="Rozas J."/>
            <person name="Schwartz L.M."/>
            <person name="Smith W."/>
            <person name="Southgate A."/>
            <person name="Vilcinskas A."/>
            <person name="Vogt R."/>
            <person name="Wang P."/>
            <person name="Werren J."/>
            <person name="Yu X.Q."/>
            <person name="Zhou J.J."/>
            <person name="Brown S.J."/>
            <person name="Scherer S.E."/>
            <person name="Richards S."/>
            <person name="Blissard G.W."/>
        </authorList>
    </citation>
    <scope>NUCLEOTIDE SEQUENCE</scope>
</reference>
<dbReference type="InterPro" id="IPR017853">
    <property type="entry name" value="GH"/>
</dbReference>
<comment type="similarity">
    <text evidence="1 6">Belongs to the glycosyl hydrolase 1 family.</text>
</comment>
<protein>
    <submittedName>
        <fullName evidence="8">Uncharacterized protein</fullName>
    </submittedName>
</protein>
<dbReference type="PRINTS" id="PR00131">
    <property type="entry name" value="GLHYDRLASE1"/>
</dbReference>
<evidence type="ECO:0000256" key="2">
    <source>
        <dbReference type="ARBA" id="ARBA00011738"/>
    </source>
</evidence>
<dbReference type="InterPro" id="IPR001360">
    <property type="entry name" value="Glyco_hydro_1"/>
</dbReference>
<dbReference type="Proteomes" id="UP000791440">
    <property type="component" value="Unassembled WGS sequence"/>
</dbReference>
<evidence type="ECO:0000256" key="6">
    <source>
        <dbReference type="RuleBase" id="RU003690"/>
    </source>
</evidence>
<dbReference type="EMBL" id="JH668289">
    <property type="protein sequence ID" value="KAG6441917.1"/>
    <property type="molecule type" value="Genomic_DNA"/>
</dbReference>
<dbReference type="GO" id="GO:0008422">
    <property type="term" value="F:beta-glucosidase activity"/>
    <property type="evidence" value="ECO:0007669"/>
    <property type="project" value="TreeGrafter"/>
</dbReference>
<evidence type="ECO:0000256" key="7">
    <source>
        <dbReference type="SAM" id="SignalP"/>
    </source>
</evidence>
<proteinExistence type="inferred from homology"/>
<feature type="chain" id="PRO_5037595402" evidence="7">
    <location>
        <begin position="18"/>
        <end position="498"/>
    </location>
</feature>
<dbReference type="AlphaFoldDB" id="A0A921YNK1"/>